<dbReference type="InterPro" id="IPR037126">
    <property type="entry name" value="PdaC/RsiV-like_sf"/>
</dbReference>
<evidence type="ECO:0000313" key="3">
    <source>
        <dbReference type="EMBL" id="QDO93373.1"/>
    </source>
</evidence>
<evidence type="ECO:0000259" key="2">
    <source>
        <dbReference type="Pfam" id="PF13739"/>
    </source>
</evidence>
<accession>A0A516GPE5</accession>
<name>A0A516GPE5_9FLAO</name>
<organism evidence="3 4">
    <name type="scientific">Formosa sediminum</name>
    <dbReference type="NCBI Taxonomy" id="2594004"/>
    <lineage>
        <taxon>Bacteria</taxon>
        <taxon>Pseudomonadati</taxon>
        <taxon>Bacteroidota</taxon>
        <taxon>Flavobacteriia</taxon>
        <taxon>Flavobacteriales</taxon>
        <taxon>Flavobacteriaceae</taxon>
        <taxon>Formosa</taxon>
    </lineage>
</organism>
<dbReference type="Gene3D" id="3.30.565.40">
    <property type="entry name" value="Fervidobacterium nodosum Rt17-B1 like"/>
    <property type="match status" value="1"/>
</dbReference>
<dbReference type="Pfam" id="PF13739">
    <property type="entry name" value="PdaC"/>
    <property type="match status" value="1"/>
</dbReference>
<dbReference type="KEGG" id="fop:FNB79_05080"/>
<reference evidence="3 4" key="1">
    <citation type="submission" date="2019-07" db="EMBL/GenBank/DDBJ databases">
        <title>Genome sequencing for Formosa sp. PS13.</title>
        <authorList>
            <person name="Park S.-J."/>
        </authorList>
    </citation>
    <scope>NUCLEOTIDE SEQUENCE [LARGE SCALE GENOMIC DNA]</scope>
    <source>
        <strain evidence="3 4">PS13</strain>
    </source>
</reference>
<dbReference type="OrthoDB" id="594879at2"/>
<dbReference type="EMBL" id="CP041637">
    <property type="protein sequence ID" value="QDO93373.1"/>
    <property type="molecule type" value="Genomic_DNA"/>
</dbReference>
<dbReference type="PROSITE" id="PS51257">
    <property type="entry name" value="PROKAR_LIPOPROTEIN"/>
    <property type="match status" value="1"/>
</dbReference>
<dbReference type="AlphaFoldDB" id="A0A516GPE5"/>
<feature type="domain" description="Deacetylase PdaC" evidence="2">
    <location>
        <begin position="37"/>
        <end position="139"/>
    </location>
</feature>
<proteinExistence type="predicted"/>
<feature type="domain" description="DUF3298" evidence="1">
    <location>
        <begin position="160"/>
        <end position="229"/>
    </location>
</feature>
<protein>
    <submittedName>
        <fullName evidence="3">DUF3298 and DUF4163 domain-containing protein</fullName>
    </submittedName>
</protein>
<evidence type="ECO:0000259" key="1">
    <source>
        <dbReference type="Pfam" id="PF11738"/>
    </source>
</evidence>
<keyword evidence="4" id="KW-1185">Reference proteome</keyword>
<dbReference type="Proteomes" id="UP000319209">
    <property type="component" value="Chromosome"/>
</dbReference>
<dbReference type="InterPro" id="IPR021729">
    <property type="entry name" value="DUF3298"/>
</dbReference>
<dbReference type="InterPro" id="IPR025303">
    <property type="entry name" value="PdaC"/>
</dbReference>
<dbReference type="Pfam" id="PF11738">
    <property type="entry name" value="DUF3298"/>
    <property type="match status" value="1"/>
</dbReference>
<gene>
    <name evidence="3" type="ORF">FNB79_05080</name>
</gene>
<sequence length="240" mass="27259">MCPKTQSFYILYCLFILASCTQKKELTFSEQHITTPNNTIVDINIPKANGNNNVALHINESLNQFVATALEFNEMDETSITIEEHINRFNTEYKNFKSQFPDSSQEWEAQIDGEVIYNSPEVISISLTTYSNTGGAHGILVITFLNFNAQTGALLTTSKLFRNKEEFTTFASPYFKDEIAEREDMYLEPDNFILPQNIGYSPDGLILLYNTYEIAPYATGITEFVIPYNEANSYLNIQGI</sequence>
<evidence type="ECO:0000313" key="4">
    <source>
        <dbReference type="Proteomes" id="UP000319209"/>
    </source>
</evidence>
<dbReference type="RefSeq" id="WP_143380277.1">
    <property type="nucleotide sequence ID" value="NZ_CP041637.1"/>
</dbReference>
<dbReference type="Gene3D" id="3.90.640.20">
    <property type="entry name" value="Heat-shock cognate protein, ATPase"/>
    <property type="match status" value="1"/>
</dbReference>